<organism evidence="2 3">
    <name type="scientific">Castanea mollissima</name>
    <name type="common">Chinese chestnut</name>
    <dbReference type="NCBI Taxonomy" id="60419"/>
    <lineage>
        <taxon>Eukaryota</taxon>
        <taxon>Viridiplantae</taxon>
        <taxon>Streptophyta</taxon>
        <taxon>Embryophyta</taxon>
        <taxon>Tracheophyta</taxon>
        <taxon>Spermatophyta</taxon>
        <taxon>Magnoliopsida</taxon>
        <taxon>eudicotyledons</taxon>
        <taxon>Gunneridae</taxon>
        <taxon>Pentapetalae</taxon>
        <taxon>rosids</taxon>
        <taxon>fabids</taxon>
        <taxon>Fagales</taxon>
        <taxon>Fagaceae</taxon>
        <taxon>Castanea</taxon>
    </lineage>
</organism>
<dbReference type="Proteomes" id="UP000737018">
    <property type="component" value="Unassembled WGS sequence"/>
</dbReference>
<evidence type="ECO:0000256" key="1">
    <source>
        <dbReference type="SAM" id="SignalP"/>
    </source>
</evidence>
<dbReference type="EMBL" id="JRKL02002237">
    <property type="protein sequence ID" value="KAF3959830.1"/>
    <property type="molecule type" value="Genomic_DNA"/>
</dbReference>
<feature type="signal peptide" evidence="1">
    <location>
        <begin position="1"/>
        <end position="30"/>
    </location>
</feature>
<dbReference type="OrthoDB" id="1696886at2759"/>
<evidence type="ECO:0000313" key="3">
    <source>
        <dbReference type="Proteomes" id="UP000737018"/>
    </source>
</evidence>
<reference evidence="2" key="1">
    <citation type="submission" date="2020-03" db="EMBL/GenBank/DDBJ databases">
        <title>Castanea mollissima Vanexum genome sequencing.</title>
        <authorList>
            <person name="Staton M."/>
        </authorList>
    </citation>
    <scope>NUCLEOTIDE SEQUENCE</scope>
    <source>
        <tissue evidence="2">Leaf</tissue>
    </source>
</reference>
<evidence type="ECO:0000313" key="2">
    <source>
        <dbReference type="EMBL" id="KAF3959830.1"/>
    </source>
</evidence>
<dbReference type="AlphaFoldDB" id="A0A8J4VK45"/>
<gene>
    <name evidence="2" type="ORF">CMV_015393</name>
</gene>
<protein>
    <recommendedName>
        <fullName evidence="4">Secreted protein</fullName>
    </recommendedName>
</protein>
<sequence length="85" mass="9660">MVQLMRALSATFILLLLLLLRLSFIPLSNSSVIEVGAVDHLHHVKGTSSSWRRKLRINHGSFRGPRKHLVNPTVQHPFQARDFPV</sequence>
<feature type="chain" id="PRO_5035183039" description="Secreted protein" evidence="1">
    <location>
        <begin position="31"/>
        <end position="85"/>
    </location>
</feature>
<accession>A0A8J4VK45</accession>
<comment type="caution">
    <text evidence="2">The sequence shown here is derived from an EMBL/GenBank/DDBJ whole genome shotgun (WGS) entry which is preliminary data.</text>
</comment>
<name>A0A8J4VK45_9ROSI</name>
<keyword evidence="3" id="KW-1185">Reference proteome</keyword>
<proteinExistence type="predicted"/>
<evidence type="ECO:0008006" key="4">
    <source>
        <dbReference type="Google" id="ProtNLM"/>
    </source>
</evidence>
<keyword evidence="1" id="KW-0732">Signal</keyword>